<gene>
    <name evidence="2" type="ORF">Bca52824_087520</name>
</gene>
<evidence type="ECO:0000313" key="2">
    <source>
        <dbReference type="EMBL" id="KAG2247892.1"/>
    </source>
</evidence>
<feature type="compositionally biased region" description="Basic residues" evidence="1">
    <location>
        <begin position="68"/>
        <end position="78"/>
    </location>
</feature>
<comment type="caution">
    <text evidence="2">The sequence shown here is derived from an EMBL/GenBank/DDBJ whole genome shotgun (WGS) entry which is preliminary data.</text>
</comment>
<protein>
    <submittedName>
        <fullName evidence="2">Uncharacterized protein</fullName>
    </submittedName>
</protein>
<sequence>MMKKASLRAIFPNILAAHQIDASKKIQSSTIHPTSNRDVRRERLIGNKRKRQPTITGNPGEKPPSPSRRARRGNKAGHLRQGEREPPATDAGYTRQTD</sequence>
<reference evidence="2 3" key="1">
    <citation type="submission" date="2020-02" db="EMBL/GenBank/DDBJ databases">
        <authorList>
            <person name="Ma Q."/>
            <person name="Huang Y."/>
            <person name="Song X."/>
            <person name="Pei D."/>
        </authorList>
    </citation>
    <scope>NUCLEOTIDE SEQUENCE [LARGE SCALE GENOMIC DNA]</scope>
    <source>
        <strain evidence="2">Sxm20200214</strain>
        <tissue evidence="2">Leaf</tissue>
    </source>
</reference>
<organism evidence="2 3">
    <name type="scientific">Brassica carinata</name>
    <name type="common">Ethiopian mustard</name>
    <name type="synonym">Abyssinian cabbage</name>
    <dbReference type="NCBI Taxonomy" id="52824"/>
    <lineage>
        <taxon>Eukaryota</taxon>
        <taxon>Viridiplantae</taxon>
        <taxon>Streptophyta</taxon>
        <taxon>Embryophyta</taxon>
        <taxon>Tracheophyta</taxon>
        <taxon>Spermatophyta</taxon>
        <taxon>Magnoliopsida</taxon>
        <taxon>eudicotyledons</taxon>
        <taxon>Gunneridae</taxon>
        <taxon>Pentapetalae</taxon>
        <taxon>rosids</taxon>
        <taxon>malvids</taxon>
        <taxon>Brassicales</taxon>
        <taxon>Brassicaceae</taxon>
        <taxon>Brassiceae</taxon>
        <taxon>Brassica</taxon>
    </lineage>
</organism>
<feature type="compositionally biased region" description="Basic and acidic residues" evidence="1">
    <location>
        <begin position="35"/>
        <end position="45"/>
    </location>
</feature>
<dbReference type="OrthoDB" id="10343271at2759"/>
<evidence type="ECO:0000256" key="1">
    <source>
        <dbReference type="SAM" id="MobiDB-lite"/>
    </source>
</evidence>
<dbReference type="EMBL" id="JAAMPC010000017">
    <property type="protein sequence ID" value="KAG2247892.1"/>
    <property type="molecule type" value="Genomic_DNA"/>
</dbReference>
<evidence type="ECO:0000313" key="3">
    <source>
        <dbReference type="Proteomes" id="UP000886595"/>
    </source>
</evidence>
<dbReference type="AlphaFoldDB" id="A0A8X7TN20"/>
<keyword evidence="3" id="KW-1185">Reference proteome</keyword>
<accession>A0A8X7TN20</accession>
<dbReference type="Proteomes" id="UP000886595">
    <property type="component" value="Unassembled WGS sequence"/>
</dbReference>
<feature type="compositionally biased region" description="Polar residues" evidence="1">
    <location>
        <begin position="25"/>
        <end position="34"/>
    </location>
</feature>
<feature type="region of interest" description="Disordered" evidence="1">
    <location>
        <begin position="19"/>
        <end position="98"/>
    </location>
</feature>
<name>A0A8X7TN20_BRACI</name>
<proteinExistence type="predicted"/>